<dbReference type="RefSeq" id="WP_381171983.1">
    <property type="nucleotide sequence ID" value="NZ_JBHSFK010000008.1"/>
</dbReference>
<keyword evidence="2" id="KW-1185">Reference proteome</keyword>
<organism evidence="1 2">
    <name type="scientific">Streptomyces vulcanius</name>
    <dbReference type="NCBI Taxonomy" id="1441876"/>
    <lineage>
        <taxon>Bacteria</taxon>
        <taxon>Bacillati</taxon>
        <taxon>Actinomycetota</taxon>
        <taxon>Actinomycetes</taxon>
        <taxon>Kitasatosporales</taxon>
        <taxon>Streptomycetaceae</taxon>
        <taxon>Streptomyces</taxon>
    </lineage>
</organism>
<accession>A0ABV9ANQ3</accession>
<sequence length="125" mass="13126">MSERTALAAELLGSLGRTHPGLTLGAAEALRLAPLVEAWWDAGASSMQVRAALTDGLPGRVHSPQALVENRLRRKRPAPPTPTPATTVELELRKPGAEAFRDAARRGGAAVRALMRGQQPAPAPA</sequence>
<comment type="caution">
    <text evidence="1">The sequence shown here is derived from an EMBL/GenBank/DDBJ whole genome shotgun (WGS) entry which is preliminary data.</text>
</comment>
<evidence type="ECO:0000313" key="2">
    <source>
        <dbReference type="Proteomes" id="UP001595839"/>
    </source>
</evidence>
<reference evidence="2" key="1">
    <citation type="journal article" date="2019" name="Int. J. Syst. Evol. Microbiol.">
        <title>The Global Catalogue of Microorganisms (GCM) 10K type strain sequencing project: providing services to taxonomists for standard genome sequencing and annotation.</title>
        <authorList>
            <consortium name="The Broad Institute Genomics Platform"/>
            <consortium name="The Broad Institute Genome Sequencing Center for Infectious Disease"/>
            <person name="Wu L."/>
            <person name="Ma J."/>
        </authorList>
    </citation>
    <scope>NUCLEOTIDE SEQUENCE [LARGE SCALE GENOMIC DNA]</scope>
    <source>
        <strain evidence="2">CGMCC 4.7177</strain>
    </source>
</reference>
<proteinExistence type="predicted"/>
<name>A0ABV9ANQ3_9ACTN</name>
<dbReference type="EMBL" id="JBHSFK010000008">
    <property type="protein sequence ID" value="MFC4500844.1"/>
    <property type="molecule type" value="Genomic_DNA"/>
</dbReference>
<gene>
    <name evidence="1" type="ORF">ACFPIH_15135</name>
</gene>
<protein>
    <submittedName>
        <fullName evidence="1">Uncharacterized protein</fullName>
    </submittedName>
</protein>
<dbReference type="Proteomes" id="UP001595839">
    <property type="component" value="Unassembled WGS sequence"/>
</dbReference>
<evidence type="ECO:0000313" key="1">
    <source>
        <dbReference type="EMBL" id="MFC4500844.1"/>
    </source>
</evidence>